<dbReference type="Proteomes" id="UP000494115">
    <property type="component" value="Unassembled WGS sequence"/>
</dbReference>
<organism evidence="1 2">
    <name type="scientific">Pararobbsia alpina</name>
    <dbReference type="NCBI Taxonomy" id="621374"/>
    <lineage>
        <taxon>Bacteria</taxon>
        <taxon>Pseudomonadati</taxon>
        <taxon>Pseudomonadota</taxon>
        <taxon>Betaproteobacteria</taxon>
        <taxon>Burkholderiales</taxon>
        <taxon>Burkholderiaceae</taxon>
        <taxon>Pararobbsia</taxon>
    </lineage>
</organism>
<accession>A0A6S7BU52</accession>
<dbReference type="RefSeq" id="WP_175106263.1">
    <property type="nucleotide sequence ID" value="NZ_CADIKM010000020.1"/>
</dbReference>
<name>A0A6S7BU52_9BURK</name>
<dbReference type="AlphaFoldDB" id="A0A6S7BU52"/>
<dbReference type="EMBL" id="CADIKM010000020">
    <property type="protein sequence ID" value="CAB3794798.1"/>
    <property type="molecule type" value="Genomic_DNA"/>
</dbReference>
<evidence type="ECO:0000313" key="1">
    <source>
        <dbReference type="EMBL" id="CAB3794798.1"/>
    </source>
</evidence>
<gene>
    <name evidence="1" type="ORF">LMG28138_03748</name>
</gene>
<keyword evidence="2" id="KW-1185">Reference proteome</keyword>
<reference evidence="1 2" key="1">
    <citation type="submission" date="2020-04" db="EMBL/GenBank/DDBJ databases">
        <authorList>
            <person name="De Canck E."/>
        </authorList>
    </citation>
    <scope>NUCLEOTIDE SEQUENCE [LARGE SCALE GENOMIC DNA]</scope>
    <source>
        <strain evidence="1 2">LMG 28138</strain>
    </source>
</reference>
<proteinExistence type="predicted"/>
<protein>
    <submittedName>
        <fullName evidence="1">Uncharacterized protein</fullName>
    </submittedName>
</protein>
<evidence type="ECO:0000313" key="2">
    <source>
        <dbReference type="Proteomes" id="UP000494115"/>
    </source>
</evidence>
<sequence>MQIFVIYQTIVSYIKSVRDSFESPHLPMDSDYSYEARQREAERRRSSQAIRILGL</sequence>